<proteinExistence type="predicted"/>
<gene>
    <name evidence="1" type="ORF">BpHYR1_054371</name>
</gene>
<reference evidence="1 2" key="1">
    <citation type="journal article" date="2018" name="Sci. Rep.">
        <title>Genomic signatures of local adaptation to the degree of environmental predictability in rotifers.</title>
        <authorList>
            <person name="Franch-Gras L."/>
            <person name="Hahn C."/>
            <person name="Garcia-Roger E.M."/>
            <person name="Carmona M.J."/>
            <person name="Serra M."/>
            <person name="Gomez A."/>
        </authorList>
    </citation>
    <scope>NUCLEOTIDE SEQUENCE [LARGE SCALE GENOMIC DNA]</scope>
    <source>
        <strain evidence="1">HYR1</strain>
    </source>
</reference>
<keyword evidence="2" id="KW-1185">Reference proteome</keyword>
<dbReference type="AlphaFoldDB" id="A0A3M7PBP1"/>
<protein>
    <submittedName>
        <fullName evidence="1">Uncharacterized protein</fullName>
    </submittedName>
</protein>
<comment type="caution">
    <text evidence="1">The sequence shown here is derived from an EMBL/GenBank/DDBJ whole genome shotgun (WGS) entry which is preliminary data.</text>
</comment>
<organism evidence="1 2">
    <name type="scientific">Brachionus plicatilis</name>
    <name type="common">Marine rotifer</name>
    <name type="synonym">Brachionus muelleri</name>
    <dbReference type="NCBI Taxonomy" id="10195"/>
    <lineage>
        <taxon>Eukaryota</taxon>
        <taxon>Metazoa</taxon>
        <taxon>Spiralia</taxon>
        <taxon>Gnathifera</taxon>
        <taxon>Rotifera</taxon>
        <taxon>Eurotatoria</taxon>
        <taxon>Monogononta</taxon>
        <taxon>Pseudotrocha</taxon>
        <taxon>Ploima</taxon>
        <taxon>Brachionidae</taxon>
        <taxon>Brachionus</taxon>
    </lineage>
</organism>
<name>A0A3M7PBP1_BRAPC</name>
<feature type="non-terminal residue" evidence="1">
    <location>
        <position position="155"/>
    </location>
</feature>
<evidence type="ECO:0000313" key="2">
    <source>
        <dbReference type="Proteomes" id="UP000276133"/>
    </source>
</evidence>
<dbReference type="EMBL" id="REGN01012116">
    <property type="protein sequence ID" value="RMZ96531.1"/>
    <property type="molecule type" value="Genomic_DNA"/>
</dbReference>
<dbReference type="OrthoDB" id="10180321at2759"/>
<feature type="non-terminal residue" evidence="1">
    <location>
        <position position="1"/>
    </location>
</feature>
<accession>A0A3M7PBP1</accession>
<sequence>AAIARLEECLDWKFQRDRETKIAGKSCPKLAYILLHQEDDTSSIWYNAVDHDHTSEKTNFGINEITKKQIEVLYKSSVNTATRIRLALRERFEQYLPKKFDVDPDFPNDLYVPGIVIPSNLQINNYLNNTLRLKLQGRNGKAKFSTDWSSSRCTC</sequence>
<evidence type="ECO:0000313" key="1">
    <source>
        <dbReference type="EMBL" id="RMZ96531.1"/>
    </source>
</evidence>
<dbReference type="Proteomes" id="UP000276133">
    <property type="component" value="Unassembled WGS sequence"/>
</dbReference>